<comment type="caution">
    <text evidence="10">The sequence shown here is derived from an EMBL/GenBank/DDBJ whole genome shotgun (WGS) entry which is preliminary data.</text>
</comment>
<dbReference type="Pfam" id="PF13802">
    <property type="entry name" value="Gal_mutarotas_2"/>
    <property type="match status" value="1"/>
</dbReference>
<dbReference type="SUPFAM" id="SSF74650">
    <property type="entry name" value="Galactose mutarotase-like"/>
    <property type="match status" value="1"/>
</dbReference>
<evidence type="ECO:0000256" key="3">
    <source>
        <dbReference type="ARBA" id="ARBA00023295"/>
    </source>
</evidence>
<dbReference type="InterPro" id="IPR048395">
    <property type="entry name" value="Glyco_hydro_31_C"/>
</dbReference>
<accession>A0A1I4VP64</accession>
<dbReference type="PANTHER" id="PTHR43053">
    <property type="entry name" value="GLYCOSIDASE FAMILY 31"/>
    <property type="match status" value="1"/>
</dbReference>
<dbReference type="NCBIfam" id="NF007940">
    <property type="entry name" value="PRK10658.1"/>
    <property type="match status" value="1"/>
</dbReference>
<keyword evidence="11" id="KW-1185">Reference proteome</keyword>
<keyword evidence="2 6" id="KW-0378">Hydrolase</keyword>
<comment type="similarity">
    <text evidence="1 6">Belongs to the glycosyl hydrolase 31 family.</text>
</comment>
<dbReference type="OrthoDB" id="176168at2"/>
<feature type="domain" description="Glycosyl hydrolase family 31 C-terminal" evidence="9">
    <location>
        <begin position="581"/>
        <end position="666"/>
    </location>
</feature>
<evidence type="ECO:0000256" key="5">
    <source>
        <dbReference type="ARBA" id="ARBA00066962"/>
    </source>
</evidence>
<organism evidence="10 11">
    <name type="scientific">Pleomorphomonas diazotrophica</name>
    <dbReference type="NCBI Taxonomy" id="1166257"/>
    <lineage>
        <taxon>Bacteria</taxon>
        <taxon>Pseudomonadati</taxon>
        <taxon>Pseudomonadota</taxon>
        <taxon>Alphaproteobacteria</taxon>
        <taxon>Hyphomicrobiales</taxon>
        <taxon>Pleomorphomonadaceae</taxon>
        <taxon>Pleomorphomonas</taxon>
    </lineage>
</organism>
<evidence type="ECO:0000256" key="4">
    <source>
        <dbReference type="ARBA" id="ARBA00052064"/>
    </source>
</evidence>
<dbReference type="Gene3D" id="2.60.40.1180">
    <property type="entry name" value="Golgi alpha-mannosidase II"/>
    <property type="match status" value="2"/>
</dbReference>
<gene>
    <name evidence="10" type="ORF">CXZ10_09320</name>
</gene>
<dbReference type="InterPro" id="IPR013780">
    <property type="entry name" value="Glyco_hydro_b"/>
</dbReference>
<comment type="catalytic activity">
    <reaction evidence="4">
        <text>Hydrolysis of terminal, non-reducing alpha-D-xylose residues with release of alpha-D-xylose.</text>
        <dbReference type="EC" id="3.2.1.177"/>
    </reaction>
</comment>
<feature type="domain" description="Glycoside hydrolase family 31 TIM barrel" evidence="7">
    <location>
        <begin position="260"/>
        <end position="572"/>
    </location>
</feature>
<proteinExistence type="inferred from homology"/>
<dbReference type="SUPFAM" id="SSF51445">
    <property type="entry name" value="(Trans)glycosidases"/>
    <property type="match status" value="1"/>
</dbReference>
<dbReference type="Pfam" id="PF01055">
    <property type="entry name" value="Glyco_hydro_31_2nd"/>
    <property type="match status" value="1"/>
</dbReference>
<dbReference type="Proteomes" id="UP000233491">
    <property type="component" value="Unassembled WGS sequence"/>
</dbReference>
<evidence type="ECO:0000259" key="7">
    <source>
        <dbReference type="Pfam" id="PF01055"/>
    </source>
</evidence>
<dbReference type="RefSeq" id="WP_101288869.1">
    <property type="nucleotide sequence ID" value="NZ_FOUQ01000012.1"/>
</dbReference>
<dbReference type="PANTHER" id="PTHR43053:SF4">
    <property type="entry name" value="MYOGENESIS-REGULATING GLYCOSIDASE"/>
    <property type="match status" value="1"/>
</dbReference>
<dbReference type="GO" id="GO:0061634">
    <property type="term" value="F:alpha-D-xyloside xylohydrolase"/>
    <property type="evidence" value="ECO:0007669"/>
    <property type="project" value="UniProtKB-EC"/>
</dbReference>
<evidence type="ECO:0000313" key="10">
    <source>
        <dbReference type="EMBL" id="PKR89561.1"/>
    </source>
</evidence>
<dbReference type="SUPFAM" id="SSF51011">
    <property type="entry name" value="Glycosyl hydrolase domain"/>
    <property type="match status" value="1"/>
</dbReference>
<dbReference type="InterPro" id="IPR011013">
    <property type="entry name" value="Gal_mutarotase_sf_dom"/>
</dbReference>
<reference evidence="10 11" key="1">
    <citation type="submission" date="2017-12" db="EMBL/GenBank/DDBJ databases">
        <title>Anaerobic carbon monoxide metabolism by Pleomorphomonas carboxyditropha sp. nov., a new mesophilic hydrogenogenic carboxidotroph.</title>
        <authorList>
            <person name="Esquivel-Elizondo S."/>
            <person name="Krajmalnik-Brown R."/>
        </authorList>
    </citation>
    <scope>NUCLEOTIDE SEQUENCE [LARGE SCALE GENOMIC DNA]</scope>
    <source>
        <strain evidence="10 11">R5-392</strain>
    </source>
</reference>
<evidence type="ECO:0000256" key="1">
    <source>
        <dbReference type="ARBA" id="ARBA00007806"/>
    </source>
</evidence>
<dbReference type="InterPro" id="IPR050985">
    <property type="entry name" value="Alpha-glycosidase_related"/>
</dbReference>
<dbReference type="Pfam" id="PF21365">
    <property type="entry name" value="Glyco_hydro_31_3rd"/>
    <property type="match status" value="1"/>
</dbReference>
<name>A0A1I4VP64_9HYPH</name>
<dbReference type="Gene3D" id="2.60.40.1760">
    <property type="entry name" value="glycosyl hydrolase (family 31)"/>
    <property type="match status" value="1"/>
</dbReference>
<dbReference type="CDD" id="cd14752">
    <property type="entry name" value="GH31_N"/>
    <property type="match status" value="1"/>
</dbReference>
<evidence type="ECO:0000256" key="2">
    <source>
        <dbReference type="ARBA" id="ARBA00022801"/>
    </source>
</evidence>
<dbReference type="InterPro" id="IPR000322">
    <property type="entry name" value="Glyco_hydro_31_TIM"/>
</dbReference>
<evidence type="ECO:0000259" key="9">
    <source>
        <dbReference type="Pfam" id="PF21365"/>
    </source>
</evidence>
<dbReference type="CDD" id="cd06593">
    <property type="entry name" value="GH31_xylosidase_YicI"/>
    <property type="match status" value="1"/>
</dbReference>
<sequence>MKFSDGNWMLPAGMSILNPHHLHAVRTDARRAEILTLAVRGRGRADQINAPTITVTLTAPMEGVIGVRIEHHKGAAKRGPAFELFPDDTFRPTIIDDERALSFTSGGLTLTVSKDGDWRTEVTRGGKRLTGTGFRETGHASVAGEPPHVFERLDIEVGTLVYGLGERFSPFVKNGQSIDIWNQDGGTSTTQAYKNIPFFLTNRGWGVLVNDPGRVGFEVASEKVSKVQFAVEGEALEYFLIDGPTPKAVLERYTRLTGRPALPPAWSFGLWLTTSFTTDYDEGTVNSFVDGMLQRDIPLHVFHFDCFWMRGVHWCDFEWDPEVFPDPEGMLKRLREKGLKICLWINPYIAQASKLFDEAAEKGYLLKRPDGSVWQWDLWQAGQGIVDFTNPEAVAWYGGHLKRLVAMGVDAFKTDFGERIPTDVVWHDGADPQKMHNYYPFLYNKVVHDALIETRGESVLFARSATVGGQRFPVHWGGDCYSDYPAMAETLRGGLSLGLSGFGFWSHDIGGFENTAEADVYKRWCAFGLLSSHSRLHGSKSYRVPWLFDQEAEAVLRDFARLKCSLMPYLYAAAVEASDTGVPMLRAMLLEFPDDPGAETLDRQFMLGPSLLVAPVFDRDGEVAVYLPAGRWTQLLTGEVVEGPAWRRETHGVMSLPLYVRPGSLIAFGNNDRRPDYDYADGVTFALYELAEGASATATVPDYRTGTPALTLIVRRDGNVLTVTPDRDVPYALRLVGIPQIAAVEGSDDFEQRSGGVTLRTAGPLRITLPPA</sequence>
<dbReference type="InterPro" id="IPR017853">
    <property type="entry name" value="GH"/>
</dbReference>
<evidence type="ECO:0000256" key="6">
    <source>
        <dbReference type="RuleBase" id="RU361185"/>
    </source>
</evidence>
<dbReference type="EC" id="3.2.1.177" evidence="5"/>
<evidence type="ECO:0000313" key="11">
    <source>
        <dbReference type="Proteomes" id="UP000233491"/>
    </source>
</evidence>
<dbReference type="EMBL" id="PJNW01000005">
    <property type="protein sequence ID" value="PKR89561.1"/>
    <property type="molecule type" value="Genomic_DNA"/>
</dbReference>
<dbReference type="InterPro" id="IPR025887">
    <property type="entry name" value="Glyco_hydro_31_N_dom"/>
</dbReference>
<dbReference type="SUPFAM" id="SSF117125">
    <property type="entry name" value="Putative glucosidase YicI, C-terminal domain"/>
    <property type="match status" value="1"/>
</dbReference>
<dbReference type="FunFam" id="3.20.20.80:FF:000053">
    <property type="entry name" value="Alpha-xylosidase YicI"/>
    <property type="match status" value="1"/>
</dbReference>
<dbReference type="GO" id="GO:0005975">
    <property type="term" value="P:carbohydrate metabolic process"/>
    <property type="evidence" value="ECO:0007669"/>
    <property type="project" value="InterPro"/>
</dbReference>
<dbReference type="Gene3D" id="3.20.20.80">
    <property type="entry name" value="Glycosidases"/>
    <property type="match status" value="1"/>
</dbReference>
<protein>
    <recommendedName>
        <fullName evidence="5">alpha-D-xyloside xylohydrolase</fullName>
        <ecNumber evidence="5">3.2.1.177</ecNumber>
    </recommendedName>
</protein>
<evidence type="ECO:0000259" key="8">
    <source>
        <dbReference type="Pfam" id="PF13802"/>
    </source>
</evidence>
<dbReference type="GO" id="GO:0030246">
    <property type="term" value="F:carbohydrate binding"/>
    <property type="evidence" value="ECO:0007669"/>
    <property type="project" value="InterPro"/>
</dbReference>
<feature type="domain" description="Glycoside hydrolase family 31 N-terminal" evidence="8">
    <location>
        <begin position="54"/>
        <end position="217"/>
    </location>
</feature>
<keyword evidence="3 6" id="KW-0326">Glycosidase</keyword>
<dbReference type="AlphaFoldDB" id="A0A1I4VP64"/>